<evidence type="ECO:0000256" key="5">
    <source>
        <dbReference type="RuleBase" id="RU003345"/>
    </source>
</evidence>
<dbReference type="Proteomes" id="UP001501690">
    <property type="component" value="Unassembled WGS sequence"/>
</dbReference>
<dbReference type="PANTHER" id="PTHR43570">
    <property type="entry name" value="ALDEHYDE DEHYDROGENASE"/>
    <property type="match status" value="1"/>
</dbReference>
<evidence type="ECO:0000313" key="8">
    <source>
        <dbReference type="Proteomes" id="UP001501690"/>
    </source>
</evidence>
<dbReference type="CDD" id="cd07087">
    <property type="entry name" value="ALDH_F3-13-14_CALDH-like"/>
    <property type="match status" value="1"/>
</dbReference>
<organism evidence="7 8">
    <name type="scientific">Microbacterium sediminicola</name>
    <dbReference type="NCBI Taxonomy" id="415210"/>
    <lineage>
        <taxon>Bacteria</taxon>
        <taxon>Bacillati</taxon>
        <taxon>Actinomycetota</taxon>
        <taxon>Actinomycetes</taxon>
        <taxon>Micrococcales</taxon>
        <taxon>Microbacteriaceae</taxon>
        <taxon>Microbacterium</taxon>
    </lineage>
</organism>
<comment type="similarity">
    <text evidence="1 3 5">Belongs to the aldehyde dehydrogenase family.</text>
</comment>
<evidence type="ECO:0000259" key="6">
    <source>
        <dbReference type="Pfam" id="PF00171"/>
    </source>
</evidence>
<dbReference type="RefSeq" id="WP_344073096.1">
    <property type="nucleotide sequence ID" value="NZ_BAAAPL010000002.1"/>
</dbReference>
<dbReference type="EMBL" id="BAAAPL010000002">
    <property type="protein sequence ID" value="GAA1705839.1"/>
    <property type="molecule type" value="Genomic_DNA"/>
</dbReference>
<dbReference type="InterPro" id="IPR029510">
    <property type="entry name" value="Ald_DH_CS_GLU"/>
</dbReference>
<gene>
    <name evidence="7" type="ORF">GCM10009808_24760</name>
</gene>
<dbReference type="PROSITE" id="PS00687">
    <property type="entry name" value="ALDEHYDE_DEHYDR_GLU"/>
    <property type="match status" value="1"/>
</dbReference>
<evidence type="ECO:0000256" key="2">
    <source>
        <dbReference type="ARBA" id="ARBA00023002"/>
    </source>
</evidence>
<dbReference type="InterPro" id="IPR015590">
    <property type="entry name" value="Aldehyde_DH_dom"/>
</dbReference>
<dbReference type="InterPro" id="IPR016162">
    <property type="entry name" value="Ald_DH_N"/>
</dbReference>
<dbReference type="InterPro" id="IPR016160">
    <property type="entry name" value="Ald_DH_CS_CYS"/>
</dbReference>
<proteinExistence type="inferred from homology"/>
<dbReference type="PROSITE" id="PS00070">
    <property type="entry name" value="ALDEHYDE_DEHYDR_CYS"/>
    <property type="match status" value="1"/>
</dbReference>
<evidence type="ECO:0000256" key="4">
    <source>
        <dbReference type="PROSITE-ProRule" id="PRU10007"/>
    </source>
</evidence>
<dbReference type="InterPro" id="IPR016161">
    <property type="entry name" value="Ald_DH/histidinol_DH"/>
</dbReference>
<protein>
    <recommendedName>
        <fullName evidence="3">Aldehyde dehydrogenase</fullName>
    </recommendedName>
</protein>
<evidence type="ECO:0000256" key="1">
    <source>
        <dbReference type="ARBA" id="ARBA00009986"/>
    </source>
</evidence>
<keyword evidence="8" id="KW-1185">Reference proteome</keyword>
<accession>A0ABP4UHR6</accession>
<dbReference type="PANTHER" id="PTHR43570:SF16">
    <property type="entry name" value="ALDEHYDE DEHYDROGENASE TYPE III, ISOFORM Q"/>
    <property type="match status" value="1"/>
</dbReference>
<name>A0ABP4UHR6_9MICO</name>
<feature type="domain" description="Aldehyde dehydrogenase" evidence="6">
    <location>
        <begin position="22"/>
        <end position="443"/>
    </location>
</feature>
<dbReference type="PIRSF" id="PIRSF036492">
    <property type="entry name" value="ALDH"/>
    <property type="match status" value="1"/>
</dbReference>
<dbReference type="InterPro" id="IPR016163">
    <property type="entry name" value="Ald_DH_C"/>
</dbReference>
<reference evidence="8" key="1">
    <citation type="journal article" date="2019" name="Int. J. Syst. Evol. Microbiol.">
        <title>The Global Catalogue of Microorganisms (GCM) 10K type strain sequencing project: providing services to taxonomists for standard genome sequencing and annotation.</title>
        <authorList>
            <consortium name="The Broad Institute Genomics Platform"/>
            <consortium name="The Broad Institute Genome Sequencing Center for Infectious Disease"/>
            <person name="Wu L."/>
            <person name="Ma J."/>
        </authorList>
    </citation>
    <scope>NUCLEOTIDE SEQUENCE [LARGE SCALE GENOMIC DNA]</scope>
    <source>
        <strain evidence="8">JCM 15577</strain>
    </source>
</reference>
<feature type="active site" evidence="4">
    <location>
        <position position="226"/>
    </location>
</feature>
<dbReference type="Gene3D" id="3.40.605.10">
    <property type="entry name" value="Aldehyde Dehydrogenase, Chain A, domain 1"/>
    <property type="match status" value="1"/>
</dbReference>
<dbReference type="Pfam" id="PF00171">
    <property type="entry name" value="Aldedh"/>
    <property type="match status" value="1"/>
</dbReference>
<evidence type="ECO:0000256" key="3">
    <source>
        <dbReference type="PIRNR" id="PIRNR036492"/>
    </source>
</evidence>
<dbReference type="InterPro" id="IPR012394">
    <property type="entry name" value="Aldehyde_DH_NAD(P)"/>
</dbReference>
<dbReference type="SUPFAM" id="SSF53720">
    <property type="entry name" value="ALDH-like"/>
    <property type="match status" value="1"/>
</dbReference>
<evidence type="ECO:0000313" key="7">
    <source>
        <dbReference type="EMBL" id="GAA1705839.1"/>
    </source>
</evidence>
<keyword evidence="2 3" id="KW-0560">Oxidoreductase</keyword>
<comment type="caution">
    <text evidence="7">The sequence shown here is derived from an EMBL/GenBank/DDBJ whole genome shotgun (WGS) entry which is preliminary data.</text>
</comment>
<sequence>MVDTTVATSAVDAPRDAGGSIADQVAKVRAGFEAGITRPLEWRRQQLNALTRLLVENGTAIEQAVLADLGKHPVEGYMTEIGSVKTEIKHTLKNLAKWTKRRKIPFVPTVMSNGFIQREPLGTVLVIAPWNYPVHLLLMPVVGAIAAGDAVVMKPSELAPATSDLMTRLVPRYLDSRAIAIVDGGVPETTELLSLPWDHIFYTGNGAVGRIVMRAAAEHLTPVTLELGGKSPVWVDPSADIAETANWLTWGKFLNTGQTCVAPDYVLTTPEVQPKLVEALKKEIAALYGVDPERSPEYGRIINERHTTRLARLISGSKVAIGGKVDVAQRYIAPTVLQDVAFADPVMQEEIFGPILPIVPVASAEAAISHVNAGDKPLAMYLFSRDGAPVEAFLGKTSSGSVAINANLIQNGVSTLPFGGVGASGMGAYHGEESVRVFSHDRSVVNKVTWLPNFVKFSQPPFTPKKEKQLRNA</sequence>
<dbReference type="Gene3D" id="3.40.309.10">
    <property type="entry name" value="Aldehyde Dehydrogenase, Chain A, domain 2"/>
    <property type="match status" value="1"/>
</dbReference>